<sequence length="135" mass="15548">MSISSRTAIELATATTEKNSKLSTIFREAKNIFDANKSNTCDVFPLLNQDINYQQIIDDLNLNMRECDIVYLTHFYHAAYTTINISHHAMKEVISDIDKKRVIEVDACIQRLGLDRNLLLCDELKDNIEQVLRDL</sequence>
<name>A0A6C0JVL7_9ZZZZ</name>
<proteinExistence type="predicted"/>
<dbReference type="EMBL" id="MN740699">
    <property type="protein sequence ID" value="QHU08856.1"/>
    <property type="molecule type" value="Genomic_DNA"/>
</dbReference>
<protein>
    <submittedName>
        <fullName evidence="1">Uncharacterized protein</fullName>
    </submittedName>
</protein>
<accession>A0A6C0JVL7</accession>
<organism evidence="1">
    <name type="scientific">viral metagenome</name>
    <dbReference type="NCBI Taxonomy" id="1070528"/>
    <lineage>
        <taxon>unclassified sequences</taxon>
        <taxon>metagenomes</taxon>
        <taxon>organismal metagenomes</taxon>
    </lineage>
</organism>
<reference evidence="1" key="1">
    <citation type="journal article" date="2020" name="Nature">
        <title>Giant virus diversity and host interactions through global metagenomics.</title>
        <authorList>
            <person name="Schulz F."/>
            <person name="Roux S."/>
            <person name="Paez-Espino D."/>
            <person name="Jungbluth S."/>
            <person name="Walsh D.A."/>
            <person name="Denef V.J."/>
            <person name="McMahon K.D."/>
            <person name="Konstantinidis K.T."/>
            <person name="Eloe-Fadrosh E.A."/>
            <person name="Kyrpides N.C."/>
            <person name="Woyke T."/>
        </authorList>
    </citation>
    <scope>NUCLEOTIDE SEQUENCE</scope>
    <source>
        <strain evidence="1">GVMAG-S-1064190-84</strain>
    </source>
</reference>
<evidence type="ECO:0000313" key="1">
    <source>
        <dbReference type="EMBL" id="QHU08856.1"/>
    </source>
</evidence>
<dbReference type="AlphaFoldDB" id="A0A6C0JVL7"/>